<dbReference type="Pfam" id="PF00702">
    <property type="entry name" value="Hydrolase"/>
    <property type="match status" value="1"/>
</dbReference>
<dbReference type="SUPFAM" id="SSF56784">
    <property type="entry name" value="HAD-like"/>
    <property type="match status" value="1"/>
</dbReference>
<dbReference type="GO" id="GO:0003824">
    <property type="term" value="F:catalytic activity"/>
    <property type="evidence" value="ECO:0007669"/>
    <property type="project" value="UniProtKB-ARBA"/>
</dbReference>
<dbReference type="CDD" id="cd07505">
    <property type="entry name" value="HAD_BPGM-like"/>
    <property type="match status" value="1"/>
</dbReference>
<evidence type="ECO:0000256" key="4">
    <source>
        <dbReference type="ARBA" id="ARBA00022842"/>
    </source>
</evidence>
<name>A0A1H7YAG8_9NOCA</name>
<dbReference type="AlphaFoldDB" id="A0A1H7YAG8"/>
<dbReference type="InterPro" id="IPR051600">
    <property type="entry name" value="Beta-PGM-like"/>
</dbReference>
<dbReference type="InterPro" id="IPR036412">
    <property type="entry name" value="HAD-like_sf"/>
</dbReference>
<evidence type="ECO:0000313" key="6">
    <source>
        <dbReference type="EMBL" id="SEM42317.1"/>
    </source>
</evidence>
<dbReference type="Gene3D" id="3.40.50.1000">
    <property type="entry name" value="HAD superfamily/HAD-like"/>
    <property type="match status" value="1"/>
</dbReference>
<dbReference type="InterPro" id="IPR023198">
    <property type="entry name" value="PGP-like_dom2"/>
</dbReference>
<reference evidence="7" key="1">
    <citation type="submission" date="2016-10" db="EMBL/GenBank/DDBJ databases">
        <authorList>
            <person name="Varghese N."/>
            <person name="Submissions S."/>
        </authorList>
    </citation>
    <scope>NUCLEOTIDE SEQUENCE [LARGE SCALE GENOMIC DNA]</scope>
    <source>
        <strain evidence="7">DSM 44675</strain>
    </source>
</reference>
<dbReference type="SFLD" id="SFLDG01135">
    <property type="entry name" value="C1.5.6:_HAD__Beta-PGM__Phospha"/>
    <property type="match status" value="1"/>
</dbReference>
<evidence type="ECO:0000256" key="3">
    <source>
        <dbReference type="ARBA" id="ARBA00022723"/>
    </source>
</evidence>
<dbReference type="InterPro" id="IPR006439">
    <property type="entry name" value="HAD-SF_hydro_IA"/>
</dbReference>
<dbReference type="SFLD" id="SFLDS00003">
    <property type="entry name" value="Haloacid_Dehalogenase"/>
    <property type="match status" value="1"/>
</dbReference>
<dbReference type="PRINTS" id="PR00413">
    <property type="entry name" value="HADHALOGNASE"/>
</dbReference>
<keyword evidence="3" id="KW-0479">Metal-binding</keyword>
<keyword evidence="5" id="KW-0119">Carbohydrate metabolism</keyword>
<dbReference type="Gene3D" id="1.10.150.240">
    <property type="entry name" value="Putative phosphatase, domain 2"/>
    <property type="match status" value="1"/>
</dbReference>
<accession>A0A1H7YAG8</accession>
<evidence type="ECO:0000256" key="2">
    <source>
        <dbReference type="ARBA" id="ARBA00006171"/>
    </source>
</evidence>
<comment type="similarity">
    <text evidence="2">Belongs to the HAD-like hydrolase superfamily. CbbY/CbbZ/Gph/YieH family.</text>
</comment>
<evidence type="ECO:0000256" key="1">
    <source>
        <dbReference type="ARBA" id="ARBA00001946"/>
    </source>
</evidence>
<dbReference type="PANTHER" id="PTHR46193:SF18">
    <property type="entry name" value="HEXITOL PHOSPHATASE B"/>
    <property type="match status" value="1"/>
</dbReference>
<dbReference type="NCBIfam" id="TIGR01509">
    <property type="entry name" value="HAD-SF-IA-v3"/>
    <property type="match status" value="1"/>
</dbReference>
<keyword evidence="7" id="KW-1185">Reference proteome</keyword>
<gene>
    <name evidence="6" type="ORF">SAMN05444583_13733</name>
</gene>
<dbReference type="EMBL" id="FOAW01000037">
    <property type="protein sequence ID" value="SEM42317.1"/>
    <property type="molecule type" value="Genomic_DNA"/>
</dbReference>
<dbReference type="RefSeq" id="WP_425528729.1">
    <property type="nucleotide sequence ID" value="NZ_FOAW01000037.1"/>
</dbReference>
<keyword evidence="4" id="KW-0460">Magnesium</keyword>
<evidence type="ECO:0000313" key="7">
    <source>
        <dbReference type="Proteomes" id="UP000198677"/>
    </source>
</evidence>
<dbReference type="SFLD" id="SFLDG01129">
    <property type="entry name" value="C1.5:_HAD__Beta-PGM__Phosphata"/>
    <property type="match status" value="1"/>
</dbReference>
<organism evidence="6 7">
    <name type="scientific">Rhodococcus maanshanensis</name>
    <dbReference type="NCBI Taxonomy" id="183556"/>
    <lineage>
        <taxon>Bacteria</taxon>
        <taxon>Bacillati</taxon>
        <taxon>Actinomycetota</taxon>
        <taxon>Actinomycetes</taxon>
        <taxon>Mycobacteriales</taxon>
        <taxon>Nocardiaceae</taxon>
        <taxon>Rhodococcus</taxon>
    </lineage>
</organism>
<proteinExistence type="inferred from homology"/>
<protein>
    <submittedName>
        <fullName evidence="6">Haloacid dehalogenase superfamily, subfamily IA, variant 3 with third motif having DD or ED</fullName>
    </submittedName>
</protein>
<dbReference type="InterPro" id="IPR023214">
    <property type="entry name" value="HAD_sf"/>
</dbReference>
<evidence type="ECO:0000256" key="5">
    <source>
        <dbReference type="ARBA" id="ARBA00023277"/>
    </source>
</evidence>
<dbReference type="PANTHER" id="PTHR46193">
    <property type="entry name" value="6-PHOSPHOGLUCONATE PHOSPHATASE"/>
    <property type="match status" value="1"/>
</dbReference>
<sequence>MSEASTFGVSMAVSGPDLKAVLWDMDGTLLDSEKLWDVAMHELAAELGGVMTASTRHAIIGASGPDALATIFGALELDPTAAALADAAAWMNARVTELFSLGIPWRPGAQEALRTARESGLRTALVTNTERVLAEQALDTLGREHFDVTVCGDEVPRGKPEPDPYLRAAELLGIAPEHCLAVEDSPTGSAAAEAAGCAVLVVPCEVAVPIGPRRVHRASLEGIGESGFAAAWRTVHA</sequence>
<dbReference type="Proteomes" id="UP000198677">
    <property type="component" value="Unassembled WGS sequence"/>
</dbReference>
<dbReference type="GO" id="GO:0046872">
    <property type="term" value="F:metal ion binding"/>
    <property type="evidence" value="ECO:0007669"/>
    <property type="project" value="UniProtKB-KW"/>
</dbReference>
<comment type="cofactor">
    <cofactor evidence="1">
        <name>Mg(2+)</name>
        <dbReference type="ChEBI" id="CHEBI:18420"/>
    </cofactor>
</comment>